<proteinExistence type="predicted"/>
<dbReference type="Proteomes" id="UP001143856">
    <property type="component" value="Unassembled WGS sequence"/>
</dbReference>
<evidence type="ECO:0000313" key="2">
    <source>
        <dbReference type="Proteomes" id="UP001143856"/>
    </source>
</evidence>
<evidence type="ECO:0000313" key="1">
    <source>
        <dbReference type="EMBL" id="KAJ2975227.1"/>
    </source>
</evidence>
<organism evidence="1 2">
    <name type="scientific">Xylaria curta</name>
    <dbReference type="NCBI Taxonomy" id="42375"/>
    <lineage>
        <taxon>Eukaryota</taxon>
        <taxon>Fungi</taxon>
        <taxon>Dikarya</taxon>
        <taxon>Ascomycota</taxon>
        <taxon>Pezizomycotina</taxon>
        <taxon>Sordariomycetes</taxon>
        <taxon>Xylariomycetidae</taxon>
        <taxon>Xylariales</taxon>
        <taxon>Xylariaceae</taxon>
        <taxon>Xylaria</taxon>
    </lineage>
</organism>
<name>A0ACC1N8L5_9PEZI</name>
<gene>
    <name evidence="1" type="ORF">NUW58_g8415</name>
</gene>
<protein>
    <submittedName>
        <fullName evidence="1">Uncharacterized protein</fullName>
    </submittedName>
</protein>
<accession>A0ACC1N8L5</accession>
<keyword evidence="2" id="KW-1185">Reference proteome</keyword>
<comment type="caution">
    <text evidence="1">The sequence shown here is derived from an EMBL/GenBank/DDBJ whole genome shotgun (WGS) entry which is preliminary data.</text>
</comment>
<dbReference type="EMBL" id="JAPDGR010002559">
    <property type="protein sequence ID" value="KAJ2975227.1"/>
    <property type="molecule type" value="Genomic_DNA"/>
</dbReference>
<sequence length="645" mass="73607">MERRVQGPLLGRIAQHLETLPFELIDPILKELTFFRTLDLFNLPGTGLRVREAIRYHSRWAHLLGDETDEIEYLWTSLGVLARAQYRRPWAQVMAYKFESMGQLSLLANPNQWTTKNYIIVSLRNELRSSIFTLIGIQIHKRAWIATPELQAIFCYLPTNSTIAELAATPGEGEYDLADSFAQALVQRLRGRDRNLDMSKIVLELETAYAQLFQEQSAELARLADLYEHFSRFLKVAGAPELPTREKHVLARLRQDATRRRRIPGWNRKEVHVAYGHSDPKLQHTPYRFRYPHPTLVPFEWCLRLFKVVVERRDALEIDDKLPPHLKAHFKKAADGLEYIYCRTPGKRLKRTYGDTGCDATFTQYPFSSGVLPKPKEEIDWLESFVTVTKWMATAYPDIANSIASTQLPILRRRLLADPSDYRLFVEHESPRSVARQLRADLEECRAGFSSKLPTFLALYMPPWPSPRAVAIAQLLAPYRDCSHDLLQLLYESKISEICRHLKGSPAQKESEDGRLIAADEIARDANYSSPENIPGLSATGTWDKQVQHGIPERDLVTTANTLQRLFKETTISADESGSDILAHLLAQIEISAGKQNTQDDSWKSTVQNYATLTTSSHQCALPAAISTWLGLSSHYRLGSLWWAK</sequence>
<reference evidence="1" key="1">
    <citation type="submission" date="2022-10" db="EMBL/GenBank/DDBJ databases">
        <title>Genome Sequence of Xylaria curta.</title>
        <authorList>
            <person name="Buettner E."/>
        </authorList>
    </citation>
    <scope>NUCLEOTIDE SEQUENCE</scope>
    <source>
        <strain evidence="1">Babe10</strain>
    </source>
</reference>